<comment type="caution">
    <text evidence="10">The sequence shown here is derived from an EMBL/GenBank/DDBJ whole genome shotgun (WGS) entry which is preliminary data.</text>
</comment>
<evidence type="ECO:0000313" key="11">
    <source>
        <dbReference type="Proteomes" id="UP000051697"/>
    </source>
</evidence>
<dbReference type="Pfam" id="PF00266">
    <property type="entry name" value="Aminotran_5"/>
    <property type="match status" value="1"/>
</dbReference>
<evidence type="ECO:0000256" key="6">
    <source>
        <dbReference type="ARBA" id="ARBA00050776"/>
    </source>
</evidence>
<dbReference type="GO" id="GO:0030170">
    <property type="term" value="F:pyridoxal phosphate binding"/>
    <property type="evidence" value="ECO:0007669"/>
    <property type="project" value="UniProtKB-UniRule"/>
</dbReference>
<comment type="cofactor">
    <cofactor evidence="1 7">
        <name>pyridoxal 5'-phosphate</name>
        <dbReference type="ChEBI" id="CHEBI:597326"/>
    </cofactor>
</comment>
<evidence type="ECO:0000256" key="7">
    <source>
        <dbReference type="RuleBase" id="RU004504"/>
    </source>
</evidence>
<dbReference type="Gene3D" id="3.90.1150.10">
    <property type="entry name" value="Aspartate Aminotransferase, domain 1"/>
    <property type="match status" value="1"/>
</dbReference>
<dbReference type="NCBIfam" id="TIGR01979">
    <property type="entry name" value="sufS"/>
    <property type="match status" value="1"/>
</dbReference>
<proteinExistence type="inferred from homology"/>
<dbReference type="InterPro" id="IPR000192">
    <property type="entry name" value="Aminotrans_V_dom"/>
</dbReference>
<dbReference type="PANTHER" id="PTHR43586">
    <property type="entry name" value="CYSTEINE DESULFURASE"/>
    <property type="match status" value="1"/>
</dbReference>
<reference evidence="10 11" key="1">
    <citation type="journal article" date="2015" name="Genome Announc.">
        <title>Expanding the biotechnology potential of lactobacilli through comparative genomics of 213 strains and associated genera.</title>
        <authorList>
            <person name="Sun Z."/>
            <person name="Harris H.M."/>
            <person name="McCann A."/>
            <person name="Guo C."/>
            <person name="Argimon S."/>
            <person name="Zhang W."/>
            <person name="Yang X."/>
            <person name="Jeffery I.B."/>
            <person name="Cooney J.C."/>
            <person name="Kagawa T.F."/>
            <person name="Liu W."/>
            <person name="Song Y."/>
            <person name="Salvetti E."/>
            <person name="Wrobel A."/>
            <person name="Rasinkangas P."/>
            <person name="Parkhill J."/>
            <person name="Rea M.C."/>
            <person name="O'Sullivan O."/>
            <person name="Ritari J."/>
            <person name="Douillard F.P."/>
            <person name="Paul Ross R."/>
            <person name="Yang R."/>
            <person name="Briner A.E."/>
            <person name="Felis G.E."/>
            <person name="de Vos W.M."/>
            <person name="Barrangou R."/>
            <person name="Klaenhammer T.R."/>
            <person name="Caufield P.W."/>
            <person name="Cui Y."/>
            <person name="Zhang H."/>
            <person name="O'Toole P.W."/>
        </authorList>
    </citation>
    <scope>NUCLEOTIDE SEQUENCE [LARGE SCALE GENOMIC DNA]</scope>
    <source>
        <strain evidence="10 11">DSM 15707</strain>
    </source>
</reference>
<evidence type="ECO:0000256" key="3">
    <source>
        <dbReference type="ARBA" id="ARBA00012239"/>
    </source>
</evidence>
<dbReference type="STRING" id="1423778.FC70_GL000741"/>
<dbReference type="SUPFAM" id="SSF53383">
    <property type="entry name" value="PLP-dependent transferases"/>
    <property type="match status" value="1"/>
</dbReference>
<dbReference type="PROSITE" id="PS00595">
    <property type="entry name" value="AA_TRANSFER_CLASS_5"/>
    <property type="match status" value="1"/>
</dbReference>
<keyword evidence="4 8" id="KW-0808">Transferase</keyword>
<keyword evidence="11" id="KW-1185">Reference proteome</keyword>
<evidence type="ECO:0000256" key="4">
    <source>
        <dbReference type="ARBA" id="ARBA00022679"/>
    </source>
</evidence>
<dbReference type="InterPro" id="IPR015424">
    <property type="entry name" value="PyrdxlP-dep_Trfase"/>
</dbReference>
<name>A0A0R1RFK1_9LACO</name>
<dbReference type="GO" id="GO:0031071">
    <property type="term" value="F:cysteine desulfurase activity"/>
    <property type="evidence" value="ECO:0007669"/>
    <property type="project" value="UniProtKB-UniRule"/>
</dbReference>
<dbReference type="AlphaFoldDB" id="A0A0R1RFK1"/>
<dbReference type="Proteomes" id="UP000051697">
    <property type="component" value="Unassembled WGS sequence"/>
</dbReference>
<dbReference type="InterPro" id="IPR010970">
    <property type="entry name" value="Cys_dSase_SufS"/>
</dbReference>
<dbReference type="InterPro" id="IPR015422">
    <property type="entry name" value="PyrdxlP-dep_Trfase_small"/>
</dbReference>
<comment type="function">
    <text evidence="8">Catalyzes the removal of elemental sulfur and selenium atoms from L-cysteine, L-cystine, L-selenocysteine, and L-selenocystine to produce L-alanine.</text>
</comment>
<evidence type="ECO:0000259" key="9">
    <source>
        <dbReference type="Pfam" id="PF00266"/>
    </source>
</evidence>
<keyword evidence="10" id="KW-0456">Lyase</keyword>
<sequence>MDTKVINVQADFPILNQQVNDERLVYLDNAATAQKPLVVTESLDKFYHTDNANVHRGVHTLAERATAAYEAARSKVKNFINANEAAEVIFTKGTTDGLNMLASTYGEQNIHEGDEIVISIMEHHSNLIPWQQLAIRKHATLKYIGLTAEGELDLVDAAAKITNRTKIVSIAHASNVMGTINPIKELANLAHEVGAIIIVDGAQAIPHIAVDVQKLDVDFYAFSGHKMMGPTGIGVLYGKHELLDQMNPYQFGGEMIDFVYQQKSTWTQLPWKFEAGTQNIAGAIGLGTAVDYLTDIGMESVAQHEQQIVDYLLPKLVADDAIEVYGPKNPQKHSGVIAFNLKGIHPHDLATALDMEGVAVRAGHHCAQPLMEYLGVVATARASFYLYNTKEDVDSFLNALTETKEFFNHGTSKAK</sequence>
<dbReference type="GO" id="GO:0016829">
    <property type="term" value="F:lyase activity"/>
    <property type="evidence" value="ECO:0007669"/>
    <property type="project" value="UniProtKB-KW"/>
</dbReference>
<dbReference type="RefSeq" id="WP_057889709.1">
    <property type="nucleotide sequence ID" value="NZ_AZFE01000031.1"/>
</dbReference>
<dbReference type="OrthoDB" id="9804366at2"/>
<dbReference type="CDD" id="cd06453">
    <property type="entry name" value="SufS_like"/>
    <property type="match status" value="1"/>
</dbReference>
<dbReference type="PATRIC" id="fig|1423778.4.peg.772"/>
<comment type="similarity">
    <text evidence="2 8">Belongs to the class-V pyridoxal-phosphate-dependent aminotransferase family. Csd subfamily.</text>
</comment>
<dbReference type="EC" id="2.8.1.7" evidence="3 8"/>
<protein>
    <recommendedName>
        <fullName evidence="3 8">Cysteine desulfurase</fullName>
        <ecNumber evidence="3 8">2.8.1.7</ecNumber>
    </recommendedName>
</protein>
<accession>A0A0R1RFK1</accession>
<dbReference type="GO" id="GO:0006534">
    <property type="term" value="P:cysteine metabolic process"/>
    <property type="evidence" value="ECO:0007669"/>
    <property type="project" value="UniProtKB-UniRule"/>
</dbReference>
<dbReference type="InterPro" id="IPR015421">
    <property type="entry name" value="PyrdxlP-dep_Trfase_major"/>
</dbReference>
<evidence type="ECO:0000256" key="5">
    <source>
        <dbReference type="ARBA" id="ARBA00022898"/>
    </source>
</evidence>
<dbReference type="KEGG" id="lol:LACOL_0559"/>
<dbReference type="PANTHER" id="PTHR43586:SF8">
    <property type="entry name" value="CYSTEINE DESULFURASE 1, CHLOROPLASTIC"/>
    <property type="match status" value="1"/>
</dbReference>
<organism evidence="10 11">
    <name type="scientific">Paucilactobacillus oligofermentans DSM 15707 = LMG 22743</name>
    <dbReference type="NCBI Taxonomy" id="1423778"/>
    <lineage>
        <taxon>Bacteria</taxon>
        <taxon>Bacillati</taxon>
        <taxon>Bacillota</taxon>
        <taxon>Bacilli</taxon>
        <taxon>Lactobacillales</taxon>
        <taxon>Lactobacillaceae</taxon>
        <taxon>Paucilactobacillus</taxon>
    </lineage>
</organism>
<dbReference type="Gene3D" id="3.40.640.10">
    <property type="entry name" value="Type I PLP-dependent aspartate aminotransferase-like (Major domain)"/>
    <property type="match status" value="1"/>
</dbReference>
<keyword evidence="5 8" id="KW-0663">Pyridoxal phosphate</keyword>
<dbReference type="PIRSF" id="PIRSF005572">
    <property type="entry name" value="NifS"/>
    <property type="match status" value="1"/>
</dbReference>
<feature type="domain" description="Aminotransferase class V" evidence="9">
    <location>
        <begin position="25"/>
        <end position="396"/>
    </location>
</feature>
<evidence type="ECO:0000256" key="1">
    <source>
        <dbReference type="ARBA" id="ARBA00001933"/>
    </source>
</evidence>
<evidence type="ECO:0000256" key="8">
    <source>
        <dbReference type="RuleBase" id="RU004506"/>
    </source>
</evidence>
<dbReference type="EMBL" id="AZFE01000031">
    <property type="protein sequence ID" value="KRL55145.1"/>
    <property type="molecule type" value="Genomic_DNA"/>
</dbReference>
<gene>
    <name evidence="10" type="ORF">FC70_GL000741</name>
</gene>
<dbReference type="InterPro" id="IPR020578">
    <property type="entry name" value="Aminotrans_V_PyrdxlP_BS"/>
</dbReference>
<evidence type="ECO:0000256" key="2">
    <source>
        <dbReference type="ARBA" id="ARBA00010447"/>
    </source>
</evidence>
<comment type="catalytic activity">
    <reaction evidence="6 8">
        <text>(sulfur carrier)-H + L-cysteine = (sulfur carrier)-SH + L-alanine</text>
        <dbReference type="Rhea" id="RHEA:43892"/>
        <dbReference type="Rhea" id="RHEA-COMP:14737"/>
        <dbReference type="Rhea" id="RHEA-COMP:14739"/>
        <dbReference type="ChEBI" id="CHEBI:29917"/>
        <dbReference type="ChEBI" id="CHEBI:35235"/>
        <dbReference type="ChEBI" id="CHEBI:57972"/>
        <dbReference type="ChEBI" id="CHEBI:64428"/>
        <dbReference type="EC" id="2.8.1.7"/>
    </reaction>
</comment>
<dbReference type="InterPro" id="IPR016454">
    <property type="entry name" value="Cysteine_dSase"/>
</dbReference>
<evidence type="ECO:0000313" key="10">
    <source>
        <dbReference type="EMBL" id="KRL55145.1"/>
    </source>
</evidence>